<evidence type="ECO:0000313" key="3">
    <source>
        <dbReference type="Proteomes" id="UP000655830"/>
    </source>
</evidence>
<dbReference type="AlphaFoldDB" id="A0A926EHD1"/>
<protein>
    <submittedName>
        <fullName evidence="2">DUF4430 domain-containing protein</fullName>
    </submittedName>
</protein>
<organism evidence="2 3">
    <name type="scientific">Zhenhengia yiwuensis</name>
    <dbReference type="NCBI Taxonomy" id="2763666"/>
    <lineage>
        <taxon>Bacteria</taxon>
        <taxon>Bacillati</taxon>
        <taxon>Bacillota</taxon>
        <taxon>Clostridia</taxon>
        <taxon>Lachnospirales</taxon>
        <taxon>Lachnospiraceae</taxon>
        <taxon>Zhenhengia</taxon>
    </lineage>
</organism>
<gene>
    <name evidence="2" type="ORF">H8718_02925</name>
</gene>
<dbReference type="Proteomes" id="UP000655830">
    <property type="component" value="Unassembled WGS sequence"/>
</dbReference>
<keyword evidence="3" id="KW-1185">Reference proteome</keyword>
<evidence type="ECO:0000259" key="1">
    <source>
        <dbReference type="Pfam" id="PF14478"/>
    </source>
</evidence>
<comment type="caution">
    <text evidence="2">The sequence shown here is derived from an EMBL/GenBank/DDBJ whole genome shotgun (WGS) entry which is preliminary data.</text>
</comment>
<dbReference type="EMBL" id="JACRSY010000003">
    <property type="protein sequence ID" value="MBC8578487.1"/>
    <property type="molecule type" value="Genomic_DNA"/>
</dbReference>
<sequence>MDFIMAIPALAAAAAAAYLLLNKNASSSFRNSETNTRIDPSTSVTFEVLGPGGTTVVASPTNVSIGANETALSASVKGLQANRLAYQTSGSGAGTYITSINNLAQLDNGPLSGWLYKVNNTFPSEGPAVYRVNPGDTITWVYTNDLGRDVGAPAVIFEGRGRKVPVNNYFVEPK</sequence>
<dbReference type="InterPro" id="IPR027954">
    <property type="entry name" value="Transcobalamin-like_C"/>
</dbReference>
<name>A0A926EHD1_9FIRM</name>
<dbReference type="Pfam" id="PF14478">
    <property type="entry name" value="DUF4430"/>
    <property type="match status" value="1"/>
</dbReference>
<feature type="domain" description="Transcobalamin-like C-terminal" evidence="1">
    <location>
        <begin position="78"/>
        <end position="143"/>
    </location>
</feature>
<evidence type="ECO:0000313" key="2">
    <source>
        <dbReference type="EMBL" id="MBC8578487.1"/>
    </source>
</evidence>
<dbReference type="Gene3D" id="2.170.130.30">
    <property type="match status" value="1"/>
</dbReference>
<accession>A0A926EHD1</accession>
<proteinExistence type="predicted"/>
<reference evidence="2" key="1">
    <citation type="submission" date="2020-08" db="EMBL/GenBank/DDBJ databases">
        <title>Genome public.</title>
        <authorList>
            <person name="Liu C."/>
            <person name="Sun Q."/>
        </authorList>
    </citation>
    <scope>NUCLEOTIDE SEQUENCE</scope>
    <source>
        <strain evidence="2">NSJ-12</strain>
    </source>
</reference>